<evidence type="ECO:0000256" key="6">
    <source>
        <dbReference type="SAM" id="MobiDB-lite"/>
    </source>
</evidence>
<evidence type="ECO:0000259" key="7">
    <source>
        <dbReference type="PROSITE" id="PS50048"/>
    </source>
</evidence>
<organism evidence="8 9">
    <name type="scientific">Cyphellophora europaea (strain CBS 101466)</name>
    <name type="common">Phialophora europaea</name>
    <dbReference type="NCBI Taxonomy" id="1220924"/>
    <lineage>
        <taxon>Eukaryota</taxon>
        <taxon>Fungi</taxon>
        <taxon>Dikarya</taxon>
        <taxon>Ascomycota</taxon>
        <taxon>Pezizomycotina</taxon>
        <taxon>Eurotiomycetes</taxon>
        <taxon>Chaetothyriomycetidae</taxon>
        <taxon>Chaetothyriales</taxon>
        <taxon>Cyphellophoraceae</taxon>
        <taxon>Cyphellophora</taxon>
    </lineage>
</organism>
<dbReference type="Pfam" id="PF00172">
    <property type="entry name" value="Zn_clus"/>
    <property type="match status" value="1"/>
</dbReference>
<keyword evidence="3" id="KW-0238">DNA-binding</keyword>
<dbReference type="Gene3D" id="4.10.240.10">
    <property type="entry name" value="Zn(2)-C6 fungal-type DNA-binding domain"/>
    <property type="match status" value="1"/>
</dbReference>
<keyword evidence="5" id="KW-0539">Nucleus</keyword>
<dbReference type="Proteomes" id="UP000030752">
    <property type="component" value="Unassembled WGS sequence"/>
</dbReference>
<dbReference type="PANTHER" id="PTHR43374">
    <property type="entry name" value="FLAVIN PRENYLTRANSFERASE"/>
    <property type="match status" value="1"/>
</dbReference>
<dbReference type="AlphaFoldDB" id="W2S8D4"/>
<dbReference type="PROSITE" id="PS50048">
    <property type="entry name" value="ZN2_CY6_FUNGAL_2"/>
    <property type="match status" value="1"/>
</dbReference>
<dbReference type="PROSITE" id="PS00463">
    <property type="entry name" value="ZN2_CY6_FUNGAL_1"/>
    <property type="match status" value="1"/>
</dbReference>
<dbReference type="GO" id="GO:0006351">
    <property type="term" value="P:DNA-templated transcription"/>
    <property type="evidence" value="ECO:0007669"/>
    <property type="project" value="InterPro"/>
</dbReference>
<evidence type="ECO:0000256" key="1">
    <source>
        <dbReference type="ARBA" id="ARBA00022723"/>
    </source>
</evidence>
<dbReference type="HOGENOM" id="CLU_014095_0_0_1"/>
<feature type="region of interest" description="Disordered" evidence="6">
    <location>
        <begin position="1"/>
        <end position="25"/>
    </location>
</feature>
<keyword evidence="4" id="KW-0804">Transcription</keyword>
<dbReference type="GO" id="GO:0003677">
    <property type="term" value="F:DNA binding"/>
    <property type="evidence" value="ECO:0007669"/>
    <property type="project" value="UniProtKB-KW"/>
</dbReference>
<evidence type="ECO:0000313" key="9">
    <source>
        <dbReference type="Proteomes" id="UP000030752"/>
    </source>
</evidence>
<dbReference type="GeneID" id="19977136"/>
<accession>W2S8D4</accession>
<dbReference type="CDD" id="cd12148">
    <property type="entry name" value="fungal_TF_MHR"/>
    <property type="match status" value="1"/>
</dbReference>
<evidence type="ECO:0000256" key="5">
    <source>
        <dbReference type="ARBA" id="ARBA00023242"/>
    </source>
</evidence>
<sequence>MDRPGGSTHSSRPGAASPEVEQLTQEEINERLRLKRKSRGQKACYPCRQRKVGCNYAKPCQKCVDRDHPELCLYEPVSKRPHLGTPERLTHRPATAAEASTGDDDALGDRLTSIELSIQTLRDDVAKLTSSLMGVIPRPLDRRGGDVDSEELEETHGLQTSNAMTGETVHLGGNSVPAMVLALGGSKKEDDVQGLLGKSILPIFGLDNESATYPFVDLWGLPHGSYARLEGLCKLLPTNADCLQYFKQYRDTAYILFPGLVDISQFESDLTHFLIRRGDASTGSRRDTLTVQDIYGKSLHWVGLMFATLASGYQCSSVPRKERQLTCQVYAVCCAYECLRIVNYMSNPTLIDIQTMLVLGNVISNNMNAGVAWAFLGLTIRLGQSLGLHQRAVRPNSKAEATLREEIWWRIVWQDSLLSITYDRASSTPTISHHKSAKEWEATRLTYADCMKVLCSTGLEIVRERTHHSDLRVEMARIASHRKDIERMMDHGVRHLIDPSACMSIKDQLEYWNLYMHRSYILAELYRSALRRKGTPPELIDLRAACIGHLADTVEAWLGLQNVTRFATQSWAAIHRSLSSALLLGILKEPQENQRVRSLLEKLISVISSINSSSDPTEVSAPIARSIVALSRLNFGSGSEGLTIHQPPGDAPGPSWEAPVTADMLLYGHESPKEKKSSSEGSPYEVMEKILWNPV</sequence>
<keyword evidence="2" id="KW-0805">Transcription regulation</keyword>
<protein>
    <recommendedName>
        <fullName evidence="7">Zn(2)-C6 fungal-type domain-containing protein</fullName>
    </recommendedName>
</protein>
<reference evidence="8 9" key="1">
    <citation type="submission" date="2013-03" db="EMBL/GenBank/DDBJ databases">
        <title>The Genome Sequence of Phialophora europaea CBS 101466.</title>
        <authorList>
            <consortium name="The Broad Institute Genomics Platform"/>
            <person name="Cuomo C."/>
            <person name="de Hoog S."/>
            <person name="Gorbushina A."/>
            <person name="Walker B."/>
            <person name="Young S.K."/>
            <person name="Zeng Q."/>
            <person name="Gargeya S."/>
            <person name="Fitzgerald M."/>
            <person name="Haas B."/>
            <person name="Abouelleil A."/>
            <person name="Allen A.W."/>
            <person name="Alvarado L."/>
            <person name="Arachchi H.M."/>
            <person name="Berlin A.M."/>
            <person name="Chapman S.B."/>
            <person name="Gainer-Dewar J."/>
            <person name="Goldberg J."/>
            <person name="Griggs A."/>
            <person name="Gujja S."/>
            <person name="Hansen M."/>
            <person name="Howarth C."/>
            <person name="Imamovic A."/>
            <person name="Ireland A."/>
            <person name="Larimer J."/>
            <person name="McCowan C."/>
            <person name="Murphy C."/>
            <person name="Pearson M."/>
            <person name="Poon T.W."/>
            <person name="Priest M."/>
            <person name="Roberts A."/>
            <person name="Saif S."/>
            <person name="Shea T."/>
            <person name="Sisk P."/>
            <person name="Sykes S."/>
            <person name="Wortman J."/>
            <person name="Nusbaum C."/>
            <person name="Birren B."/>
        </authorList>
    </citation>
    <scope>NUCLEOTIDE SEQUENCE [LARGE SCALE GENOMIC DNA]</scope>
    <source>
        <strain evidence="8 9">CBS 101466</strain>
    </source>
</reference>
<dbReference type="InterPro" id="IPR007219">
    <property type="entry name" value="XnlR_reg_dom"/>
</dbReference>
<dbReference type="eggNOG" id="ENOG502SIWN">
    <property type="taxonomic scope" value="Eukaryota"/>
</dbReference>
<evidence type="ECO:0000313" key="8">
    <source>
        <dbReference type="EMBL" id="ETN44922.1"/>
    </source>
</evidence>
<dbReference type="SMART" id="SM00066">
    <property type="entry name" value="GAL4"/>
    <property type="match status" value="1"/>
</dbReference>
<dbReference type="GO" id="GO:0016831">
    <property type="term" value="F:carboxy-lyase activity"/>
    <property type="evidence" value="ECO:0007669"/>
    <property type="project" value="TreeGrafter"/>
</dbReference>
<dbReference type="SMART" id="SM00906">
    <property type="entry name" value="Fungal_trans"/>
    <property type="match status" value="1"/>
</dbReference>
<dbReference type="GO" id="GO:0008270">
    <property type="term" value="F:zinc ion binding"/>
    <property type="evidence" value="ECO:0007669"/>
    <property type="project" value="InterPro"/>
</dbReference>
<dbReference type="InterPro" id="IPR036864">
    <property type="entry name" value="Zn2-C6_fun-type_DNA-bd_sf"/>
</dbReference>
<dbReference type="VEuPathDB" id="FungiDB:HMPREF1541_09797"/>
<dbReference type="InterPro" id="IPR001138">
    <property type="entry name" value="Zn2Cys6_DnaBD"/>
</dbReference>
<dbReference type="GO" id="GO:0000981">
    <property type="term" value="F:DNA-binding transcription factor activity, RNA polymerase II-specific"/>
    <property type="evidence" value="ECO:0007669"/>
    <property type="project" value="InterPro"/>
</dbReference>
<dbReference type="CDD" id="cd00067">
    <property type="entry name" value="GAL4"/>
    <property type="match status" value="1"/>
</dbReference>
<dbReference type="Pfam" id="PF04082">
    <property type="entry name" value="Fungal_trans"/>
    <property type="match status" value="1"/>
</dbReference>
<dbReference type="EMBL" id="KB822713">
    <property type="protein sequence ID" value="ETN44922.1"/>
    <property type="molecule type" value="Genomic_DNA"/>
</dbReference>
<dbReference type="OrthoDB" id="1747771at2759"/>
<evidence type="ECO:0000256" key="3">
    <source>
        <dbReference type="ARBA" id="ARBA00023125"/>
    </source>
</evidence>
<dbReference type="PANTHER" id="PTHR43374:SF1">
    <property type="entry name" value="FLAVIN PRENYLTRANSFERASE PAD1, MITOCHONDRIAL"/>
    <property type="match status" value="1"/>
</dbReference>
<keyword evidence="1" id="KW-0479">Metal-binding</keyword>
<feature type="region of interest" description="Disordered" evidence="6">
    <location>
        <begin position="82"/>
        <end position="104"/>
    </location>
</feature>
<dbReference type="SUPFAM" id="SSF57701">
    <property type="entry name" value="Zn2/Cys6 DNA-binding domain"/>
    <property type="match status" value="1"/>
</dbReference>
<dbReference type="STRING" id="1220924.W2S8D4"/>
<dbReference type="InterPro" id="IPR004507">
    <property type="entry name" value="UbiX-like"/>
</dbReference>
<dbReference type="RefSeq" id="XP_008712692.1">
    <property type="nucleotide sequence ID" value="XM_008714470.1"/>
</dbReference>
<gene>
    <name evidence="8" type="ORF">HMPREF1541_09797</name>
</gene>
<keyword evidence="9" id="KW-1185">Reference proteome</keyword>
<dbReference type="InParanoid" id="W2S8D4"/>
<feature type="domain" description="Zn(2)-C6 fungal-type" evidence="7">
    <location>
        <begin position="43"/>
        <end position="74"/>
    </location>
</feature>
<evidence type="ECO:0000256" key="4">
    <source>
        <dbReference type="ARBA" id="ARBA00023163"/>
    </source>
</evidence>
<evidence type="ECO:0000256" key="2">
    <source>
        <dbReference type="ARBA" id="ARBA00023015"/>
    </source>
</evidence>
<name>W2S8D4_CYPE1</name>
<proteinExistence type="predicted"/>